<dbReference type="InterPro" id="IPR000092">
    <property type="entry name" value="Polyprenyl_synt"/>
</dbReference>
<sequence>MDFESPAPRTGADDNPFAIYVASQRDAIDSELAGCYALSFNPDVKRYLTRPLQDFCAHGGKRVRPALVLLSAECLGGSRAAALPAGAAIEQFQTAALIHDDIADESDTRRGLPAMHITQGAGLAINDGDYALVESFSSVLEDERIDDSHKLLVLTEISEMMLRTVEGQALDLGWARDGRWDLDVEDYLAMATLKTAYYSAGSPLAIGAILSNANNEVVEELRQAGLDAGLAFQIKDDLLNLYGNPEMVGKDYRGDITEGKRTFCALWAISQGTQEQRESLVSILSSHTADPAQLEEAVHIMEEAGAIRRASQTAQDYAQRAQKRLEGLDLADTPAKKALLAMPSFFVDRKI</sequence>
<dbReference type="GO" id="GO:0004659">
    <property type="term" value="F:prenyltransferase activity"/>
    <property type="evidence" value="ECO:0007669"/>
    <property type="project" value="InterPro"/>
</dbReference>
<comment type="similarity">
    <text evidence="2 6">Belongs to the FPP/GGPP synthase family.</text>
</comment>
<proteinExistence type="inferred from homology"/>
<evidence type="ECO:0000256" key="1">
    <source>
        <dbReference type="ARBA" id="ARBA00001946"/>
    </source>
</evidence>
<dbReference type="CDD" id="cd00685">
    <property type="entry name" value="Trans_IPPS_HT"/>
    <property type="match status" value="1"/>
</dbReference>
<dbReference type="PANTHER" id="PTHR12001">
    <property type="entry name" value="GERANYLGERANYL PYROPHOSPHATE SYNTHASE"/>
    <property type="match status" value="1"/>
</dbReference>
<keyword evidence="3 6" id="KW-0808">Transferase</keyword>
<gene>
    <name evidence="7" type="ORF">E5334_04715</name>
</gene>
<dbReference type="Gene3D" id="1.10.600.10">
    <property type="entry name" value="Farnesyl Diphosphate Synthase"/>
    <property type="match status" value="1"/>
</dbReference>
<dbReference type="AlphaFoldDB" id="A0A4S2F1D5"/>
<dbReference type="SFLD" id="SFLDG01017">
    <property type="entry name" value="Polyprenyl_Transferase_Like"/>
    <property type="match status" value="1"/>
</dbReference>
<dbReference type="Proteomes" id="UP000310263">
    <property type="component" value="Unassembled WGS sequence"/>
</dbReference>
<dbReference type="SUPFAM" id="SSF48576">
    <property type="entry name" value="Terpenoid synthases"/>
    <property type="match status" value="1"/>
</dbReference>
<evidence type="ECO:0000256" key="3">
    <source>
        <dbReference type="ARBA" id="ARBA00022679"/>
    </source>
</evidence>
<evidence type="ECO:0000313" key="8">
    <source>
        <dbReference type="Proteomes" id="UP000310263"/>
    </source>
</evidence>
<keyword evidence="8" id="KW-1185">Reference proteome</keyword>
<accession>A0A4S2F1D5</accession>
<protein>
    <submittedName>
        <fullName evidence="7">Polyprenyl synthetase family protein</fullName>
    </submittedName>
</protein>
<dbReference type="PANTHER" id="PTHR12001:SF85">
    <property type="entry name" value="SHORT CHAIN ISOPRENYL DIPHOSPHATE SYNTHASE"/>
    <property type="match status" value="1"/>
</dbReference>
<dbReference type="Pfam" id="PF00348">
    <property type="entry name" value="polyprenyl_synt"/>
    <property type="match status" value="1"/>
</dbReference>
<dbReference type="InterPro" id="IPR008949">
    <property type="entry name" value="Isoprenoid_synthase_dom_sf"/>
</dbReference>
<dbReference type="RefSeq" id="WP_136012436.1">
    <property type="nucleotide sequence ID" value="NZ_SRYE01000002.1"/>
</dbReference>
<evidence type="ECO:0000256" key="4">
    <source>
        <dbReference type="ARBA" id="ARBA00022723"/>
    </source>
</evidence>
<organism evidence="7 8">
    <name type="scientific">Muricaecibacterium torontonense</name>
    <dbReference type="NCBI Taxonomy" id="3032871"/>
    <lineage>
        <taxon>Bacteria</taxon>
        <taxon>Bacillati</taxon>
        <taxon>Actinomycetota</taxon>
        <taxon>Coriobacteriia</taxon>
        <taxon>Coriobacteriales</taxon>
        <taxon>Atopobiaceae</taxon>
        <taxon>Muricaecibacterium</taxon>
    </lineage>
</organism>
<dbReference type="InterPro" id="IPR033749">
    <property type="entry name" value="Polyprenyl_synt_CS"/>
</dbReference>
<comment type="caution">
    <text evidence="7">The sequence shown here is derived from an EMBL/GenBank/DDBJ whole genome shotgun (WGS) entry which is preliminary data.</text>
</comment>
<dbReference type="GO" id="GO:0008299">
    <property type="term" value="P:isoprenoid biosynthetic process"/>
    <property type="evidence" value="ECO:0007669"/>
    <property type="project" value="InterPro"/>
</dbReference>
<dbReference type="EMBL" id="SRYE01000002">
    <property type="protein sequence ID" value="TGY62708.1"/>
    <property type="molecule type" value="Genomic_DNA"/>
</dbReference>
<keyword evidence="5" id="KW-0460">Magnesium</keyword>
<evidence type="ECO:0000256" key="5">
    <source>
        <dbReference type="ARBA" id="ARBA00022842"/>
    </source>
</evidence>
<dbReference type="PROSITE" id="PS00723">
    <property type="entry name" value="POLYPRENYL_SYNTHASE_1"/>
    <property type="match status" value="1"/>
</dbReference>
<evidence type="ECO:0000313" key="7">
    <source>
        <dbReference type="EMBL" id="TGY62708.1"/>
    </source>
</evidence>
<dbReference type="GO" id="GO:0046872">
    <property type="term" value="F:metal ion binding"/>
    <property type="evidence" value="ECO:0007669"/>
    <property type="project" value="UniProtKB-KW"/>
</dbReference>
<comment type="cofactor">
    <cofactor evidence="1">
        <name>Mg(2+)</name>
        <dbReference type="ChEBI" id="CHEBI:18420"/>
    </cofactor>
</comment>
<evidence type="ECO:0000256" key="2">
    <source>
        <dbReference type="ARBA" id="ARBA00006706"/>
    </source>
</evidence>
<name>A0A4S2F1D5_9ACTN</name>
<dbReference type="OrthoDB" id="4497239at2"/>
<dbReference type="SFLD" id="SFLDS00005">
    <property type="entry name" value="Isoprenoid_Synthase_Type_I"/>
    <property type="match status" value="1"/>
</dbReference>
<evidence type="ECO:0000256" key="6">
    <source>
        <dbReference type="RuleBase" id="RU004466"/>
    </source>
</evidence>
<keyword evidence="4" id="KW-0479">Metal-binding</keyword>
<reference evidence="7 8" key="1">
    <citation type="submission" date="2019-04" db="EMBL/GenBank/DDBJ databases">
        <title>Microbes associate with the intestines of laboratory mice.</title>
        <authorList>
            <person name="Navarre W."/>
            <person name="Wong E."/>
            <person name="Huang K."/>
            <person name="Tropini C."/>
            <person name="Ng K."/>
            <person name="Yu B."/>
        </authorList>
    </citation>
    <scope>NUCLEOTIDE SEQUENCE [LARGE SCALE GENOMIC DNA]</scope>
    <source>
        <strain evidence="7 8">NM07_P-09</strain>
    </source>
</reference>